<evidence type="ECO:0000256" key="1">
    <source>
        <dbReference type="SAM" id="Phobius"/>
    </source>
</evidence>
<accession>A0A5J4NYQ9</accession>
<dbReference type="EMBL" id="QNGE01000398">
    <property type="protein sequence ID" value="KAA3680611.1"/>
    <property type="molecule type" value="Genomic_DNA"/>
</dbReference>
<keyword evidence="3" id="KW-1185">Reference proteome</keyword>
<protein>
    <submittedName>
        <fullName evidence="2">Uncharacterized protein</fullName>
    </submittedName>
</protein>
<evidence type="ECO:0000313" key="2">
    <source>
        <dbReference type="EMBL" id="KAA3680611.1"/>
    </source>
</evidence>
<name>A0A5J4NYQ9_9TREM</name>
<dbReference type="AlphaFoldDB" id="A0A5J4NYQ9"/>
<comment type="caution">
    <text evidence="2">The sequence shown here is derived from an EMBL/GenBank/DDBJ whole genome shotgun (WGS) entry which is preliminary data.</text>
</comment>
<dbReference type="Proteomes" id="UP000324629">
    <property type="component" value="Unassembled WGS sequence"/>
</dbReference>
<keyword evidence="1" id="KW-1133">Transmembrane helix</keyword>
<keyword evidence="1" id="KW-0472">Membrane</keyword>
<proteinExistence type="predicted"/>
<sequence length="124" mass="14505">MKSSSSPYTFMRHYKVLIWKNFVLRRRRPVFLAAELLVPVLFPIILIVIRSRATDVKQSSCYSQSISMPSMGLLTHVQSMLCNFQYRCQTTDPSRFKSFIDHKELLNVLHEISLLVEDPWISQV</sequence>
<gene>
    <name evidence="2" type="ORF">DEA37_0014979</name>
</gene>
<feature type="transmembrane region" description="Helical" evidence="1">
    <location>
        <begin position="30"/>
        <end position="49"/>
    </location>
</feature>
<keyword evidence="1" id="KW-0812">Transmembrane</keyword>
<reference evidence="2 3" key="1">
    <citation type="journal article" date="2019" name="Gigascience">
        <title>Whole-genome sequence of the oriental lung fluke Paragonimus westermani.</title>
        <authorList>
            <person name="Oey H."/>
            <person name="Zakrzewski M."/>
            <person name="Narain K."/>
            <person name="Devi K.R."/>
            <person name="Agatsuma T."/>
            <person name="Nawaratna S."/>
            <person name="Gobert G.N."/>
            <person name="Jones M.K."/>
            <person name="Ragan M.A."/>
            <person name="McManus D.P."/>
            <person name="Krause L."/>
        </authorList>
    </citation>
    <scope>NUCLEOTIDE SEQUENCE [LARGE SCALE GENOMIC DNA]</scope>
    <source>
        <strain evidence="2 3">IND2009</strain>
    </source>
</reference>
<evidence type="ECO:0000313" key="3">
    <source>
        <dbReference type="Proteomes" id="UP000324629"/>
    </source>
</evidence>
<organism evidence="2 3">
    <name type="scientific">Paragonimus westermani</name>
    <dbReference type="NCBI Taxonomy" id="34504"/>
    <lineage>
        <taxon>Eukaryota</taxon>
        <taxon>Metazoa</taxon>
        <taxon>Spiralia</taxon>
        <taxon>Lophotrochozoa</taxon>
        <taxon>Platyhelminthes</taxon>
        <taxon>Trematoda</taxon>
        <taxon>Digenea</taxon>
        <taxon>Plagiorchiida</taxon>
        <taxon>Troglotremata</taxon>
        <taxon>Troglotrematidae</taxon>
        <taxon>Paragonimus</taxon>
    </lineage>
</organism>